<feature type="compositionally biased region" description="Polar residues" evidence="1">
    <location>
        <begin position="45"/>
        <end position="56"/>
    </location>
</feature>
<evidence type="ECO:0000313" key="2">
    <source>
        <dbReference type="EMBL" id="ORZ35222.1"/>
    </source>
</evidence>
<feature type="compositionally biased region" description="Basic and acidic residues" evidence="1">
    <location>
        <begin position="224"/>
        <end position="236"/>
    </location>
</feature>
<feature type="compositionally biased region" description="Basic residues" evidence="1">
    <location>
        <begin position="20"/>
        <end position="30"/>
    </location>
</feature>
<feature type="region of interest" description="Disordered" evidence="1">
    <location>
        <begin position="215"/>
        <end position="236"/>
    </location>
</feature>
<protein>
    <submittedName>
        <fullName evidence="2">Uncharacterized protein</fullName>
    </submittedName>
</protein>
<keyword evidence="3" id="KW-1185">Reference proteome</keyword>
<accession>A0A1Y2HQ28</accession>
<feature type="region of interest" description="Disordered" evidence="1">
    <location>
        <begin position="1"/>
        <end position="157"/>
    </location>
</feature>
<name>A0A1Y2HQ28_9FUNG</name>
<feature type="compositionally biased region" description="Acidic residues" evidence="1">
    <location>
        <begin position="60"/>
        <end position="74"/>
    </location>
</feature>
<dbReference type="Proteomes" id="UP000193411">
    <property type="component" value="Unassembled WGS sequence"/>
</dbReference>
<dbReference type="AlphaFoldDB" id="A0A1Y2HQ28"/>
<comment type="caution">
    <text evidence="2">The sequence shown here is derived from an EMBL/GenBank/DDBJ whole genome shotgun (WGS) entry which is preliminary data.</text>
</comment>
<gene>
    <name evidence="2" type="ORF">BCR44DRAFT_60202</name>
</gene>
<proteinExistence type="predicted"/>
<reference evidence="2 3" key="1">
    <citation type="submission" date="2016-07" db="EMBL/GenBank/DDBJ databases">
        <title>Pervasive Adenine N6-methylation of Active Genes in Fungi.</title>
        <authorList>
            <consortium name="DOE Joint Genome Institute"/>
            <person name="Mondo S.J."/>
            <person name="Dannebaum R.O."/>
            <person name="Kuo R.C."/>
            <person name="Labutti K."/>
            <person name="Haridas S."/>
            <person name="Kuo A."/>
            <person name="Salamov A."/>
            <person name="Ahrendt S.R."/>
            <person name="Lipzen A."/>
            <person name="Sullivan W."/>
            <person name="Andreopoulos W.B."/>
            <person name="Clum A."/>
            <person name="Lindquist E."/>
            <person name="Daum C."/>
            <person name="Ramamoorthy G.K."/>
            <person name="Gryganskyi A."/>
            <person name="Culley D."/>
            <person name="Magnuson J.K."/>
            <person name="James T.Y."/>
            <person name="O'Malley M.A."/>
            <person name="Stajich J.E."/>
            <person name="Spatafora J.W."/>
            <person name="Visel A."/>
            <person name="Grigoriev I.V."/>
        </authorList>
    </citation>
    <scope>NUCLEOTIDE SEQUENCE [LARGE SCALE GENOMIC DNA]</scope>
    <source>
        <strain evidence="2 3">PL171</strain>
    </source>
</reference>
<feature type="compositionally biased region" description="Low complexity" evidence="1">
    <location>
        <begin position="1"/>
        <end position="19"/>
    </location>
</feature>
<evidence type="ECO:0000313" key="3">
    <source>
        <dbReference type="Proteomes" id="UP000193411"/>
    </source>
</evidence>
<feature type="compositionally biased region" description="Pro residues" evidence="1">
    <location>
        <begin position="121"/>
        <end position="133"/>
    </location>
</feature>
<sequence length="268" mass="29870">MTRCKSSSASSSTGPSLISRIRKALGRKDRRSSSVSVPDPAPGSASPNQQQVTAGQGDQDIQDASEISEPEFDCLDTAPAMMSQVNPAAPPRSISHPARRPSRTNDCDYQPVLCMAFRSHQPPPTRRPTPRPPSAAQTSTTQRPGTLLLPRLTAMGPKTPTSIIERERYLQPADRRNLDLAPYYNPLGAARSRTRGRARTPHAGARSWVDELATDDADVPEPPRYGDRRQSRRMRPDEMRVLEEQLERVLVEERLGRPPEYQRRTLYV</sequence>
<dbReference type="EMBL" id="MCFL01000023">
    <property type="protein sequence ID" value="ORZ35222.1"/>
    <property type="molecule type" value="Genomic_DNA"/>
</dbReference>
<organism evidence="2 3">
    <name type="scientific">Catenaria anguillulae PL171</name>
    <dbReference type="NCBI Taxonomy" id="765915"/>
    <lineage>
        <taxon>Eukaryota</taxon>
        <taxon>Fungi</taxon>
        <taxon>Fungi incertae sedis</taxon>
        <taxon>Blastocladiomycota</taxon>
        <taxon>Blastocladiomycetes</taxon>
        <taxon>Blastocladiales</taxon>
        <taxon>Catenariaceae</taxon>
        <taxon>Catenaria</taxon>
    </lineage>
</organism>
<evidence type="ECO:0000256" key="1">
    <source>
        <dbReference type="SAM" id="MobiDB-lite"/>
    </source>
</evidence>